<gene>
    <name evidence="3" type="ORF">CGC50_12260</name>
</gene>
<keyword evidence="2" id="KW-0472">Membrane</keyword>
<sequence>MLPEVALSSILLIVIVLFPGLIFRRFYYWSKFTKQFVKGEWSERIVTSIFWGIISQVITLLLISYILSILQIKLLEKDIIEKIRDFSFANMDIEEARSLLFFILGYILFSILVAGLLGLILYKFVRWFEIDIRIEAFRYSNQWHYIFQGEVPKSKKKVLFPWVDVTLITQQEDGKQKMIQGVLKDYQINATSGDLEYLYLEKAEQYSHTQKDFKKILSDIFVIPSQNIVDLNIRYKYKNEENNIEKVEDEKNIETNKGDQKNVETKQEEEKNIEKVEKEKEIRAKQRKELFLARFTLFMIIVYILFPWIIAKEGVIWWKKILSYFPLFICFILITGGFIHIVSGKSKNWFFTIMVIFLFSYLCWRAASLLLL</sequence>
<dbReference type="RefSeq" id="WP_095911026.1">
    <property type="nucleotide sequence ID" value="NZ_CP022386.1"/>
</dbReference>
<dbReference type="Proteomes" id="UP000217250">
    <property type="component" value="Chromosome"/>
</dbReference>
<evidence type="ECO:0000313" key="4">
    <source>
        <dbReference type="Proteomes" id="UP000217250"/>
    </source>
</evidence>
<dbReference type="EMBL" id="CP022386">
    <property type="protein sequence ID" value="ATA87830.1"/>
    <property type="molecule type" value="Genomic_DNA"/>
</dbReference>
<dbReference type="AlphaFoldDB" id="A0A250FRT7"/>
<feature type="transmembrane region" description="Helical" evidence="2">
    <location>
        <begin position="48"/>
        <end position="67"/>
    </location>
</feature>
<accession>A0A250FRT7</accession>
<name>A0A250FRT7_9FLAO</name>
<feature type="transmembrane region" description="Helical" evidence="2">
    <location>
        <begin position="322"/>
        <end position="342"/>
    </location>
</feature>
<evidence type="ECO:0000256" key="1">
    <source>
        <dbReference type="SAM" id="MobiDB-lite"/>
    </source>
</evidence>
<dbReference type="GeneID" id="84809308"/>
<dbReference type="Pfam" id="PF19865">
    <property type="entry name" value="DUF6338"/>
    <property type="match status" value="1"/>
</dbReference>
<organism evidence="3 4">
    <name type="scientific">Capnocytophaga gingivalis</name>
    <dbReference type="NCBI Taxonomy" id="1017"/>
    <lineage>
        <taxon>Bacteria</taxon>
        <taxon>Pseudomonadati</taxon>
        <taxon>Bacteroidota</taxon>
        <taxon>Flavobacteriia</taxon>
        <taxon>Flavobacteriales</taxon>
        <taxon>Flavobacteriaceae</taxon>
        <taxon>Capnocytophaga</taxon>
    </lineage>
</organism>
<feature type="region of interest" description="Disordered" evidence="1">
    <location>
        <begin position="248"/>
        <end position="269"/>
    </location>
</feature>
<feature type="transmembrane region" description="Helical" evidence="2">
    <location>
        <begin position="99"/>
        <end position="122"/>
    </location>
</feature>
<dbReference type="InterPro" id="IPR045919">
    <property type="entry name" value="DUF6338"/>
</dbReference>
<protein>
    <submittedName>
        <fullName evidence="3">Uncharacterized protein</fullName>
    </submittedName>
</protein>
<feature type="transmembrane region" description="Helical" evidence="2">
    <location>
        <begin position="290"/>
        <end position="310"/>
    </location>
</feature>
<dbReference type="KEGG" id="cgh:CGC50_12260"/>
<proteinExistence type="predicted"/>
<keyword evidence="2" id="KW-1133">Transmembrane helix</keyword>
<feature type="transmembrane region" description="Helical" evidence="2">
    <location>
        <begin position="6"/>
        <end position="27"/>
    </location>
</feature>
<keyword evidence="2" id="KW-0812">Transmembrane</keyword>
<evidence type="ECO:0000313" key="3">
    <source>
        <dbReference type="EMBL" id="ATA87830.1"/>
    </source>
</evidence>
<reference evidence="4" key="1">
    <citation type="submission" date="2017-06" db="EMBL/GenBank/DDBJ databases">
        <title>Capnocytophaga spp. assemblies.</title>
        <authorList>
            <person name="Gulvik C.A."/>
        </authorList>
    </citation>
    <scope>NUCLEOTIDE SEQUENCE [LARGE SCALE GENOMIC DNA]</scope>
    <source>
        <strain evidence="4">H1496</strain>
    </source>
</reference>
<evidence type="ECO:0000256" key="2">
    <source>
        <dbReference type="SAM" id="Phobius"/>
    </source>
</evidence>
<feature type="transmembrane region" description="Helical" evidence="2">
    <location>
        <begin position="349"/>
        <end position="367"/>
    </location>
</feature>